<evidence type="ECO:0000313" key="3">
    <source>
        <dbReference type="Proteomes" id="UP000460272"/>
    </source>
</evidence>
<feature type="region of interest" description="Disordered" evidence="1">
    <location>
        <begin position="1"/>
        <end position="49"/>
    </location>
</feature>
<dbReference type="RefSeq" id="WP_145851109.1">
    <property type="nucleotide sequence ID" value="NZ_RPFW01000001.1"/>
</dbReference>
<comment type="caution">
    <text evidence="2">The sequence shown here is derived from an EMBL/GenBank/DDBJ whole genome shotgun (WGS) entry which is preliminary data.</text>
</comment>
<dbReference type="Proteomes" id="UP000460272">
    <property type="component" value="Unassembled WGS sequence"/>
</dbReference>
<keyword evidence="3" id="KW-1185">Reference proteome</keyword>
<gene>
    <name evidence="2" type="ORF">EAS64_02710</name>
</gene>
<reference evidence="2 3" key="1">
    <citation type="submission" date="2018-11" db="EMBL/GenBank/DDBJ databases">
        <title>Trebonia kvetii gen.nov., sp.nov., a novel acidophilic actinobacterium, and proposal of the new actinobacterial family Treboniaceae fam. nov.</title>
        <authorList>
            <person name="Rapoport D."/>
            <person name="Sagova-Mareckova M."/>
            <person name="Sedlacek I."/>
            <person name="Provaznik J."/>
            <person name="Kralova S."/>
            <person name="Pavlinic D."/>
            <person name="Benes V."/>
            <person name="Kopecky J."/>
        </authorList>
    </citation>
    <scope>NUCLEOTIDE SEQUENCE [LARGE SCALE GENOMIC DNA]</scope>
    <source>
        <strain evidence="2 3">15Tr583</strain>
    </source>
</reference>
<evidence type="ECO:0000313" key="2">
    <source>
        <dbReference type="EMBL" id="TVZ06354.1"/>
    </source>
</evidence>
<dbReference type="AlphaFoldDB" id="A0A6P2C4P9"/>
<dbReference type="EMBL" id="RPFW01000001">
    <property type="protein sequence ID" value="TVZ06354.1"/>
    <property type="molecule type" value="Genomic_DNA"/>
</dbReference>
<protein>
    <submittedName>
        <fullName evidence="2">Uncharacterized protein</fullName>
    </submittedName>
</protein>
<dbReference type="OrthoDB" id="4310369at2"/>
<proteinExistence type="predicted"/>
<organism evidence="2 3">
    <name type="scientific">Trebonia kvetii</name>
    <dbReference type="NCBI Taxonomy" id="2480626"/>
    <lineage>
        <taxon>Bacteria</taxon>
        <taxon>Bacillati</taxon>
        <taxon>Actinomycetota</taxon>
        <taxon>Actinomycetes</taxon>
        <taxon>Streptosporangiales</taxon>
        <taxon>Treboniaceae</taxon>
        <taxon>Trebonia</taxon>
    </lineage>
</organism>
<name>A0A6P2C4P9_9ACTN</name>
<accession>A0A6P2C4P9</accession>
<feature type="compositionally biased region" description="Low complexity" evidence="1">
    <location>
        <begin position="23"/>
        <end position="36"/>
    </location>
</feature>
<feature type="compositionally biased region" description="Basic and acidic residues" evidence="1">
    <location>
        <begin position="37"/>
        <end position="49"/>
    </location>
</feature>
<evidence type="ECO:0000256" key="1">
    <source>
        <dbReference type="SAM" id="MobiDB-lite"/>
    </source>
</evidence>
<sequence>MRIDGSCVTDGPAAPDQDNPSEAAAADKPAPVAKPDALAETRSRGEVFADTRQSCESGWERQRLFDAPRDELARFRTGRAGLPQISPEEADRHIEQHRSARPWLEAAERAWPESRRIMAAIDQGTGHGHIRHEGWVTEEANMRRAAYLEDPAQLDVTKRLRGIDGLKPNDKRHRCAELATRMTDPDAFATAFTRGAEHPQVRAAIATPYDSGVRPSPILIPIADLLGKDGHKYCTGWQLEPVDGSIDAAISNRRAWRTAMAETRQSDVPQPVALPVPTFEGGTLLFLVGHNQAKDRYEIVNMYPQPRDDGSASLPIGAAMRDFYWNRYPDGPFATLIRIATTYLHPEVDDLEALQNLAKRETDEMHTFKAELRMAINDPAQLPDDELSTHVRYEDGSPEAFLRRLWRDLYGDEPIGMPQHL</sequence>